<feature type="signal peptide" evidence="1">
    <location>
        <begin position="1"/>
        <end position="23"/>
    </location>
</feature>
<name>A0A6A6QC21_9PEZI</name>
<protein>
    <submittedName>
        <fullName evidence="2">Uncharacterized protein</fullName>
    </submittedName>
</protein>
<sequence>MYFMSHFARSVMLLRILMCRVRSRTTNLDVEVGLGRISFLLKLSSLWETIQDCFRREQTQFDDPRSEWICEYGAFYKSKSMDLLLYY</sequence>
<proteinExistence type="predicted"/>
<keyword evidence="3" id="KW-1185">Reference proteome</keyword>
<accession>A0A6A6QC21</accession>
<reference evidence="2" key="1">
    <citation type="journal article" date="2020" name="Stud. Mycol.">
        <title>101 Dothideomycetes genomes: a test case for predicting lifestyles and emergence of pathogens.</title>
        <authorList>
            <person name="Haridas S."/>
            <person name="Albert R."/>
            <person name="Binder M."/>
            <person name="Bloem J."/>
            <person name="Labutti K."/>
            <person name="Salamov A."/>
            <person name="Andreopoulos B."/>
            <person name="Baker S."/>
            <person name="Barry K."/>
            <person name="Bills G."/>
            <person name="Bluhm B."/>
            <person name="Cannon C."/>
            <person name="Castanera R."/>
            <person name="Culley D."/>
            <person name="Daum C."/>
            <person name="Ezra D."/>
            <person name="Gonzalez J."/>
            <person name="Henrissat B."/>
            <person name="Kuo A."/>
            <person name="Liang C."/>
            <person name="Lipzen A."/>
            <person name="Lutzoni F."/>
            <person name="Magnuson J."/>
            <person name="Mondo S."/>
            <person name="Nolan M."/>
            <person name="Ohm R."/>
            <person name="Pangilinan J."/>
            <person name="Park H.-J."/>
            <person name="Ramirez L."/>
            <person name="Alfaro M."/>
            <person name="Sun H."/>
            <person name="Tritt A."/>
            <person name="Yoshinaga Y."/>
            <person name="Zwiers L.-H."/>
            <person name="Turgeon B."/>
            <person name="Goodwin S."/>
            <person name="Spatafora J."/>
            <person name="Crous P."/>
            <person name="Grigoriev I."/>
        </authorList>
    </citation>
    <scope>NUCLEOTIDE SEQUENCE</scope>
    <source>
        <strain evidence="2">CBS 269.34</strain>
    </source>
</reference>
<dbReference type="Proteomes" id="UP000799750">
    <property type="component" value="Unassembled WGS sequence"/>
</dbReference>
<dbReference type="AlphaFoldDB" id="A0A6A6QC21"/>
<evidence type="ECO:0000256" key="1">
    <source>
        <dbReference type="SAM" id="SignalP"/>
    </source>
</evidence>
<evidence type="ECO:0000313" key="3">
    <source>
        <dbReference type="Proteomes" id="UP000799750"/>
    </source>
</evidence>
<keyword evidence="1" id="KW-0732">Signal</keyword>
<evidence type="ECO:0000313" key="2">
    <source>
        <dbReference type="EMBL" id="KAF2489639.1"/>
    </source>
</evidence>
<organism evidence="2 3">
    <name type="scientific">Lophium mytilinum</name>
    <dbReference type="NCBI Taxonomy" id="390894"/>
    <lineage>
        <taxon>Eukaryota</taxon>
        <taxon>Fungi</taxon>
        <taxon>Dikarya</taxon>
        <taxon>Ascomycota</taxon>
        <taxon>Pezizomycotina</taxon>
        <taxon>Dothideomycetes</taxon>
        <taxon>Pleosporomycetidae</taxon>
        <taxon>Mytilinidiales</taxon>
        <taxon>Mytilinidiaceae</taxon>
        <taxon>Lophium</taxon>
    </lineage>
</organism>
<feature type="chain" id="PRO_5025527216" evidence="1">
    <location>
        <begin position="24"/>
        <end position="87"/>
    </location>
</feature>
<dbReference type="EMBL" id="MU004198">
    <property type="protein sequence ID" value="KAF2489639.1"/>
    <property type="molecule type" value="Genomic_DNA"/>
</dbReference>
<gene>
    <name evidence="2" type="ORF">BU16DRAFT_161569</name>
</gene>